<feature type="domain" description="DUF3616" evidence="2">
    <location>
        <begin position="23"/>
        <end position="353"/>
    </location>
</feature>
<dbReference type="Pfam" id="PF12275">
    <property type="entry name" value="DUF3616"/>
    <property type="match status" value="1"/>
</dbReference>
<protein>
    <submittedName>
        <fullName evidence="3">DUF3616 domain-containing protein</fullName>
    </submittedName>
</protein>
<feature type="region of interest" description="Disordered" evidence="1">
    <location>
        <begin position="405"/>
        <end position="454"/>
    </location>
</feature>
<evidence type="ECO:0000313" key="3">
    <source>
        <dbReference type="EMBL" id="MDT0348897.1"/>
    </source>
</evidence>
<gene>
    <name evidence="3" type="ORF">RM445_05095</name>
</gene>
<keyword evidence="4" id="KW-1185">Reference proteome</keyword>
<dbReference type="RefSeq" id="WP_311554833.1">
    <property type="nucleotide sequence ID" value="NZ_JAVREJ010000002.1"/>
</dbReference>
<feature type="region of interest" description="Disordered" evidence="1">
    <location>
        <begin position="362"/>
        <end position="390"/>
    </location>
</feature>
<dbReference type="InterPro" id="IPR022060">
    <property type="entry name" value="DUF3616"/>
</dbReference>
<dbReference type="EMBL" id="JAVREJ010000002">
    <property type="protein sequence ID" value="MDT0348897.1"/>
    <property type="molecule type" value="Genomic_DNA"/>
</dbReference>
<feature type="compositionally biased region" description="Acidic residues" evidence="1">
    <location>
        <begin position="409"/>
        <end position="430"/>
    </location>
</feature>
<name>A0ABU2N5R0_9PSEU</name>
<proteinExistence type="predicted"/>
<accession>A0ABU2N5R0</accession>
<evidence type="ECO:0000259" key="2">
    <source>
        <dbReference type="Pfam" id="PF12275"/>
    </source>
</evidence>
<dbReference type="Proteomes" id="UP001183202">
    <property type="component" value="Unassembled WGS sequence"/>
</dbReference>
<reference evidence="4" key="1">
    <citation type="submission" date="2023-07" db="EMBL/GenBank/DDBJ databases">
        <title>30 novel species of actinomycetes from the DSMZ collection.</title>
        <authorList>
            <person name="Nouioui I."/>
        </authorList>
    </citation>
    <scope>NUCLEOTIDE SEQUENCE [LARGE SCALE GENOMIC DNA]</scope>
    <source>
        <strain evidence="4">DSM 45834</strain>
    </source>
</reference>
<organism evidence="3 4">
    <name type="scientific">Pseudonocardia charpentierae</name>
    <dbReference type="NCBI Taxonomy" id="3075545"/>
    <lineage>
        <taxon>Bacteria</taxon>
        <taxon>Bacillati</taxon>
        <taxon>Actinomycetota</taxon>
        <taxon>Actinomycetes</taxon>
        <taxon>Pseudonocardiales</taxon>
        <taxon>Pseudonocardiaceae</taxon>
        <taxon>Pseudonocardia</taxon>
    </lineage>
</organism>
<comment type="caution">
    <text evidence="3">The sequence shown here is derived from an EMBL/GenBank/DDBJ whole genome shotgun (WGS) entry which is preliminary data.</text>
</comment>
<evidence type="ECO:0000256" key="1">
    <source>
        <dbReference type="SAM" id="MobiDB-lite"/>
    </source>
</evidence>
<sequence length="469" mass="50063">MDVAGRVAMRFTGDVVRGGSHDNLTAVRVDGEHLWVAGDETATIDRLVLDPVPTPSRAGRQRSFRLADLVQLPGPPGGETDLQGIARSGGWLWAVGSHALVRRRPKPIHDDGKVVRRLGKLRRDPNRFVIVRLAVQLGVDRRPEPVRVARDGRRSALIGAPRAESLVDLLRADAHLAPFLTIPGQDNGFDVGGLAVVGDRLYVGLRGPVLRGWAVVLELRPAQDPTDPGRLALGIFPEGARYRKHVLDLGGLGVRDLCPDGDDLLVLAGPTMALSGPVRVHRWRDAVADGGGPVVRDAELAVETVLTNGDGVDHPSAISLLGPDPLDARARLLVVYDNPSADRRPWADTVLADRVRIGVVDDGSPEAVDADDTDADPADVDPGKIDPGDGLAPVDLAFVDTVGPVDVFSPDELDDEPADETDDDSDDLAVPDDRPPLDVVADEPADEPAPVDHRHAAVLLPDHLRSIDS</sequence>
<evidence type="ECO:0000313" key="4">
    <source>
        <dbReference type="Proteomes" id="UP001183202"/>
    </source>
</evidence>
<feature type="compositionally biased region" description="Acidic residues" evidence="1">
    <location>
        <begin position="368"/>
        <end position="379"/>
    </location>
</feature>